<accession>A0A1A7R950</accession>
<dbReference type="AlphaFoldDB" id="A0A1A7R950"/>
<protein>
    <submittedName>
        <fullName evidence="1">Uncharacterized protein</fullName>
    </submittedName>
</protein>
<proteinExistence type="predicted"/>
<evidence type="ECO:0000313" key="1">
    <source>
        <dbReference type="EMBL" id="RAJ22113.1"/>
    </source>
</evidence>
<dbReference type="OrthoDB" id="1452807at2"/>
<dbReference type="RefSeq" id="WP_066429694.1">
    <property type="nucleotide sequence ID" value="NZ_LZRN01000001.1"/>
</dbReference>
<dbReference type="STRING" id="49280.A9996_00550"/>
<dbReference type="EMBL" id="QLLQ01000011">
    <property type="protein sequence ID" value="RAJ22113.1"/>
    <property type="molecule type" value="Genomic_DNA"/>
</dbReference>
<name>A0A1A7R950_9FLAO</name>
<organism evidence="1 2">
    <name type="scientific">Gelidibacter algens</name>
    <dbReference type="NCBI Taxonomy" id="49280"/>
    <lineage>
        <taxon>Bacteria</taxon>
        <taxon>Pseudomonadati</taxon>
        <taxon>Bacteroidota</taxon>
        <taxon>Flavobacteriia</taxon>
        <taxon>Flavobacteriales</taxon>
        <taxon>Flavobacteriaceae</taxon>
        <taxon>Gelidibacter</taxon>
    </lineage>
</organism>
<keyword evidence="2" id="KW-1185">Reference proteome</keyword>
<evidence type="ECO:0000313" key="2">
    <source>
        <dbReference type="Proteomes" id="UP000248987"/>
    </source>
</evidence>
<comment type="caution">
    <text evidence="1">The sequence shown here is derived from an EMBL/GenBank/DDBJ whole genome shotgun (WGS) entry which is preliminary data.</text>
</comment>
<gene>
    <name evidence="1" type="ORF">LX77_02772</name>
</gene>
<sequence length="153" mass="17220">MNLSHKKGLKPCVMNYLALLIGLCYLANPLHHEISSVFHEISHVAKAPSGLIGHDSVSEQEGITHSYHEHDLSLKEHTHVAIDLYESLFNTSDDHDSDNETVPSIDKLDKHITTHAYTSPQILMTFFRGEYNPLIKKVTAGYLNMSKQPPQFS</sequence>
<dbReference type="Proteomes" id="UP000248987">
    <property type="component" value="Unassembled WGS sequence"/>
</dbReference>
<reference evidence="1 2" key="1">
    <citation type="submission" date="2018-06" db="EMBL/GenBank/DDBJ databases">
        <title>Genomic Encyclopedia of Archaeal and Bacterial Type Strains, Phase II (KMG-II): from individual species to whole genera.</title>
        <authorList>
            <person name="Goeker M."/>
        </authorList>
    </citation>
    <scope>NUCLEOTIDE SEQUENCE [LARGE SCALE GENOMIC DNA]</scope>
    <source>
        <strain evidence="1 2">DSM 12408</strain>
    </source>
</reference>